<protein>
    <submittedName>
        <fullName evidence="1">Uncharacterized protein</fullName>
    </submittedName>
</protein>
<evidence type="ECO:0000313" key="2">
    <source>
        <dbReference type="Proteomes" id="UP000245444"/>
    </source>
</evidence>
<gene>
    <name evidence="1" type="ORF">DK419_13385</name>
</gene>
<dbReference type="OrthoDB" id="9845195at2"/>
<sequence length="131" mass="13841">MGAPSTKNEARACRVEDIFDITDSPPADVLDSLNAYFGAFAAPIRRDGAQYCLSCDARLGGVAAALGFGAAYQWGLAHGEATCTGCGWPARGMHSVKGADGTEILSLRNFFLAYHPDQVVRRDDASAEEVA</sequence>
<dbReference type="EMBL" id="CP029553">
    <property type="protein sequence ID" value="AWN47187.1"/>
    <property type="molecule type" value="Genomic_DNA"/>
</dbReference>
<proteinExistence type="predicted"/>
<evidence type="ECO:0000313" key="1">
    <source>
        <dbReference type="EMBL" id="AWN47187.1"/>
    </source>
</evidence>
<dbReference type="RefSeq" id="WP_109959518.1">
    <property type="nucleotide sequence ID" value="NZ_CP029553.1"/>
</dbReference>
<dbReference type="KEGG" id="mtea:DK419_13385"/>
<reference evidence="1 2" key="1">
    <citation type="submission" date="2018-05" db="EMBL/GenBank/DDBJ databases">
        <title>Complete Genome Sequence of Methylobacterium sp. 17Sr1-28.</title>
        <authorList>
            <person name="Srinivasan S."/>
        </authorList>
    </citation>
    <scope>NUCLEOTIDE SEQUENCE [LARGE SCALE GENOMIC DNA]</scope>
    <source>
        <strain evidence="1 2">17Sr1-28</strain>
    </source>
</reference>
<keyword evidence="2" id="KW-1185">Reference proteome</keyword>
<name>A0A2U8WM03_9HYPH</name>
<dbReference type="AlphaFoldDB" id="A0A2U8WM03"/>
<accession>A0A2U8WM03</accession>
<organism evidence="1 2">
    <name type="scientific">Methylobacterium terrae</name>
    <dbReference type="NCBI Taxonomy" id="2202827"/>
    <lineage>
        <taxon>Bacteria</taxon>
        <taxon>Pseudomonadati</taxon>
        <taxon>Pseudomonadota</taxon>
        <taxon>Alphaproteobacteria</taxon>
        <taxon>Hyphomicrobiales</taxon>
        <taxon>Methylobacteriaceae</taxon>
        <taxon>Methylobacterium</taxon>
    </lineage>
</organism>
<dbReference type="Proteomes" id="UP000245444">
    <property type="component" value="Chromosome"/>
</dbReference>